<protein>
    <submittedName>
        <fullName evidence="2">Uncharacterized protein</fullName>
    </submittedName>
</protein>
<proteinExistence type="predicted"/>
<accession>A0A550CZZ8</accession>
<reference evidence="2 3" key="1">
    <citation type="journal article" date="2019" name="New Phytol.">
        <title>Comparative genomics reveals unique wood-decay strategies and fruiting body development in the Schizophyllaceae.</title>
        <authorList>
            <person name="Almasi E."/>
            <person name="Sahu N."/>
            <person name="Krizsan K."/>
            <person name="Balint B."/>
            <person name="Kovacs G.M."/>
            <person name="Kiss B."/>
            <person name="Cseklye J."/>
            <person name="Drula E."/>
            <person name="Henrissat B."/>
            <person name="Nagy I."/>
            <person name="Chovatia M."/>
            <person name="Adam C."/>
            <person name="LaButti K."/>
            <person name="Lipzen A."/>
            <person name="Riley R."/>
            <person name="Grigoriev I.V."/>
            <person name="Nagy L.G."/>
        </authorList>
    </citation>
    <scope>NUCLEOTIDE SEQUENCE [LARGE SCALE GENOMIC DNA]</scope>
    <source>
        <strain evidence="2 3">NL-1724</strain>
    </source>
</reference>
<dbReference type="AlphaFoldDB" id="A0A550CZZ8"/>
<sequence>MTKQRTKKSTKISAAAPAQAPVPLKRSARIAAAQKSSRSQATRAPLVPVPSASNGNSTTAPAPTAPSTIAPKRMLTEAERKVILQASPAVYEFTKAGVRCAYCRTVIKLPTDGRNKAYSLCPLKKHLRSPKNHESKTCAMQGAPDGTLSIPGLAYAAPSAADKVLPLLDQHDEYLPGGAKHQVDAQSQRYAADVLLSIQRQSVIFAPA</sequence>
<keyword evidence="3" id="KW-1185">Reference proteome</keyword>
<feature type="compositionally biased region" description="Low complexity" evidence="1">
    <location>
        <begin position="57"/>
        <end position="70"/>
    </location>
</feature>
<feature type="compositionally biased region" description="Basic residues" evidence="1">
    <location>
        <begin position="1"/>
        <end position="10"/>
    </location>
</feature>
<evidence type="ECO:0000256" key="1">
    <source>
        <dbReference type="SAM" id="MobiDB-lite"/>
    </source>
</evidence>
<evidence type="ECO:0000313" key="2">
    <source>
        <dbReference type="EMBL" id="TRM70347.1"/>
    </source>
</evidence>
<organism evidence="2 3">
    <name type="scientific">Schizophyllum amplum</name>
    <dbReference type="NCBI Taxonomy" id="97359"/>
    <lineage>
        <taxon>Eukaryota</taxon>
        <taxon>Fungi</taxon>
        <taxon>Dikarya</taxon>
        <taxon>Basidiomycota</taxon>
        <taxon>Agaricomycotina</taxon>
        <taxon>Agaricomycetes</taxon>
        <taxon>Agaricomycetidae</taxon>
        <taxon>Agaricales</taxon>
        <taxon>Schizophyllaceae</taxon>
        <taxon>Schizophyllum</taxon>
    </lineage>
</organism>
<evidence type="ECO:0000313" key="3">
    <source>
        <dbReference type="Proteomes" id="UP000320762"/>
    </source>
</evidence>
<dbReference type="EMBL" id="VDMD01000001">
    <property type="protein sequence ID" value="TRM70347.1"/>
    <property type="molecule type" value="Genomic_DNA"/>
</dbReference>
<feature type="region of interest" description="Disordered" evidence="1">
    <location>
        <begin position="1"/>
        <end position="70"/>
    </location>
</feature>
<comment type="caution">
    <text evidence="2">The sequence shown here is derived from an EMBL/GenBank/DDBJ whole genome shotgun (WGS) entry which is preliminary data.</text>
</comment>
<dbReference type="Proteomes" id="UP000320762">
    <property type="component" value="Unassembled WGS sequence"/>
</dbReference>
<name>A0A550CZZ8_9AGAR</name>
<gene>
    <name evidence="2" type="ORF">BD626DRAFT_564000</name>
</gene>